<feature type="signal peptide" evidence="1">
    <location>
        <begin position="1"/>
        <end position="21"/>
    </location>
</feature>
<evidence type="ECO:0000313" key="3">
    <source>
        <dbReference type="Proteomes" id="UP000092626"/>
    </source>
</evidence>
<accession>A0A1A7PN45</accession>
<reference evidence="2 3" key="1">
    <citation type="submission" date="2014-11" db="EMBL/GenBank/DDBJ databases">
        <title>Pan-genome of Gallibacterium spp.</title>
        <authorList>
            <person name="Kudirkiene E."/>
            <person name="Bojesen A.M."/>
        </authorList>
    </citation>
    <scope>NUCLEOTIDE SEQUENCE [LARGE SCALE GENOMIC DNA]</scope>
    <source>
        <strain evidence="2 3">59/S3/89</strain>
    </source>
</reference>
<dbReference type="RefSeq" id="WP_065238005.1">
    <property type="nucleotide sequence ID" value="NZ_JTJR01000045.1"/>
</dbReference>
<dbReference type="STRING" id="505345.QV06_10005"/>
<name>A0A1A7PN45_9PAST</name>
<gene>
    <name evidence="2" type="ORF">QV06_10005</name>
</gene>
<evidence type="ECO:0000313" key="2">
    <source>
        <dbReference type="EMBL" id="OBX03176.1"/>
    </source>
</evidence>
<dbReference type="Proteomes" id="UP000092626">
    <property type="component" value="Unassembled WGS sequence"/>
</dbReference>
<protein>
    <recommendedName>
        <fullName evidence="4">Transferrin-binding protein B C-lobe/N-lobe beta barrel domain-containing protein</fullName>
    </recommendedName>
</protein>
<proteinExistence type="predicted"/>
<organism evidence="2 3">
    <name type="scientific">Gallibacterium genomosp. 3</name>
    <dbReference type="NCBI Taxonomy" id="505345"/>
    <lineage>
        <taxon>Bacteria</taxon>
        <taxon>Pseudomonadati</taxon>
        <taxon>Pseudomonadota</taxon>
        <taxon>Gammaproteobacteria</taxon>
        <taxon>Pasteurellales</taxon>
        <taxon>Pasteurellaceae</taxon>
        <taxon>Gallibacterium</taxon>
    </lineage>
</organism>
<dbReference type="EMBL" id="JTJR01000045">
    <property type="protein sequence ID" value="OBX03176.1"/>
    <property type="molecule type" value="Genomic_DNA"/>
</dbReference>
<comment type="caution">
    <text evidence="2">The sequence shown here is derived from an EMBL/GenBank/DDBJ whole genome shotgun (WGS) entry which is preliminary data.</text>
</comment>
<keyword evidence="1" id="KW-0732">Signal</keyword>
<dbReference type="AlphaFoldDB" id="A0A1A7PN45"/>
<evidence type="ECO:0008006" key="4">
    <source>
        <dbReference type="Google" id="ProtNLM"/>
    </source>
</evidence>
<feature type="chain" id="PRO_5008359207" description="Transferrin-binding protein B C-lobe/N-lobe beta barrel domain-containing protein" evidence="1">
    <location>
        <begin position="22"/>
        <end position="258"/>
    </location>
</feature>
<evidence type="ECO:0000256" key="1">
    <source>
        <dbReference type="SAM" id="SignalP"/>
    </source>
</evidence>
<sequence>MKLVKLIMLVVAVILNIVACSGGGSSSTSTSVNEVQKEINANRIEINKTKNYENKNEETQQEAKNNAIIEMVNDATAEINRQVSQQNQESKHSLKIDAVDPDIRNFSYADYGYIDKTINNNKVREYFYHVDEEYKLKELKFRSLSAHYNGQVHMTNVKTWEQINGNLILNIHDNEVTGTISLENEEFTNLNKAILQDNGYHGSLTMSENKTIENDDIIGTYEGVLAGGESKTDMTFGKFEVNKDGEKIASGVFSGSIQ</sequence>